<evidence type="ECO:0000313" key="1">
    <source>
        <dbReference type="EMBL" id="CAD1829634.1"/>
    </source>
</evidence>
<evidence type="ECO:0008006" key="2">
    <source>
        <dbReference type="Google" id="ProtNLM"/>
    </source>
</evidence>
<dbReference type="EMBL" id="LR862130">
    <property type="protein sequence ID" value="CAD1829634.1"/>
    <property type="molecule type" value="Genomic_DNA"/>
</dbReference>
<gene>
    <name evidence="1" type="ORF">CB5_LOCUS12845</name>
</gene>
<dbReference type="AlphaFoldDB" id="A0A6V7PFY6"/>
<reference evidence="1" key="1">
    <citation type="submission" date="2020-07" db="EMBL/GenBank/DDBJ databases">
        <authorList>
            <person name="Lin J."/>
        </authorList>
    </citation>
    <scope>NUCLEOTIDE SEQUENCE</scope>
</reference>
<dbReference type="PANTHER" id="PTHR32246:SF173">
    <property type="entry name" value="C2 DOMAIN-CONTAINING PROTEIN"/>
    <property type="match status" value="1"/>
</dbReference>
<protein>
    <recommendedName>
        <fullName evidence="2">Protein SRC2</fullName>
    </recommendedName>
</protein>
<sequence length="347" mass="36840">MAIQVPHLQQALRHGLGARRARRKAMSLRVVAVETARVSAHQVFVDMPVWALWTMRSVPFDPEEVDVGGDADLGQGPQEGEHFHKNGGLRHCLHLRRRPSCTPPHCRRPQRRSEPHLECHPLLRHPCCCLDPRLALHVLLRSERILGDRDVGEVFVPLMELLDSSSTASADATENKFVSYQVRRPTSGKPKGVLNLSYKVSDVTTLPAEAATATLVGQSDLTKGAESSKPVTAYPVPAAAAYSAPRAYPTAAVPYAAPPGYAAYGYAVPPGYGYGAPPPAAGYGYGYGAAPPPTAGYAARPAQPRTGNFGMGLGAGLLGGALGGLLIGDMMADAVAYDAGFNDAIDF</sequence>
<accession>A0A6V7PFY6</accession>
<name>A0A6V7PFY6_ANACO</name>
<dbReference type="PANTHER" id="PTHR32246">
    <property type="entry name" value="INGRESSION PROTEIN FIC1"/>
    <property type="match status" value="1"/>
</dbReference>
<organism evidence="1">
    <name type="scientific">Ananas comosus var. bracteatus</name>
    <name type="common">red pineapple</name>
    <dbReference type="NCBI Taxonomy" id="296719"/>
    <lineage>
        <taxon>Eukaryota</taxon>
        <taxon>Viridiplantae</taxon>
        <taxon>Streptophyta</taxon>
        <taxon>Embryophyta</taxon>
        <taxon>Tracheophyta</taxon>
        <taxon>Spermatophyta</taxon>
        <taxon>Magnoliopsida</taxon>
        <taxon>Liliopsida</taxon>
        <taxon>Poales</taxon>
        <taxon>Bromeliaceae</taxon>
        <taxon>Bromelioideae</taxon>
        <taxon>Ananas</taxon>
    </lineage>
</organism>
<proteinExistence type="predicted"/>